<evidence type="ECO:0000313" key="3">
    <source>
        <dbReference type="Proteomes" id="UP000663859"/>
    </source>
</evidence>
<dbReference type="AlphaFoldDB" id="A0A8J2FRK2"/>
<organism evidence="2 3">
    <name type="scientific">Candidatus Methylacidithermus pantelleriae</name>
    <dbReference type="NCBI Taxonomy" id="2744239"/>
    <lineage>
        <taxon>Bacteria</taxon>
        <taxon>Pseudomonadati</taxon>
        <taxon>Verrucomicrobiota</taxon>
        <taxon>Methylacidiphilae</taxon>
        <taxon>Methylacidiphilales</taxon>
        <taxon>Methylacidiphilaceae</taxon>
        <taxon>Candidatus Methylacidithermus</taxon>
    </lineage>
</organism>
<evidence type="ECO:0000313" key="2">
    <source>
        <dbReference type="EMBL" id="CAF0700114.1"/>
    </source>
</evidence>
<sequence length="88" mass="9868">MSAFGPGNFVNSRSFCLVFPVLGRRVVDARRIFSFGLASQSMNQVPFASLGTVVSARKVDPPEGFWRRVSKTDRGTRSRRRQSSPFGW</sequence>
<gene>
    <name evidence="2" type="ORF">MPNT_330005</name>
</gene>
<keyword evidence="3" id="KW-1185">Reference proteome</keyword>
<name>A0A8J2FRK2_9BACT</name>
<comment type="caution">
    <text evidence="2">The sequence shown here is derived from an EMBL/GenBank/DDBJ whole genome shotgun (WGS) entry which is preliminary data.</text>
</comment>
<feature type="region of interest" description="Disordered" evidence="1">
    <location>
        <begin position="66"/>
        <end position="88"/>
    </location>
</feature>
<proteinExistence type="predicted"/>
<dbReference type="Proteomes" id="UP000663859">
    <property type="component" value="Unassembled WGS sequence"/>
</dbReference>
<protein>
    <submittedName>
        <fullName evidence="2">Uncharacterized protein</fullName>
    </submittedName>
</protein>
<accession>A0A8J2FRK2</accession>
<evidence type="ECO:0000256" key="1">
    <source>
        <dbReference type="SAM" id="MobiDB-lite"/>
    </source>
</evidence>
<reference evidence="2" key="1">
    <citation type="submission" date="2021-02" db="EMBL/GenBank/DDBJ databases">
        <authorList>
            <person name="Cremers G."/>
            <person name="Picone N."/>
        </authorList>
    </citation>
    <scope>NUCLEOTIDE SEQUENCE</scope>
    <source>
        <strain evidence="2">PQ17</strain>
    </source>
</reference>
<dbReference type="EMBL" id="CAJNOB010000027">
    <property type="protein sequence ID" value="CAF0700114.1"/>
    <property type="molecule type" value="Genomic_DNA"/>
</dbReference>